<dbReference type="KEGG" id="mind:mvi_38500"/>
<dbReference type="Proteomes" id="UP000663508">
    <property type="component" value="Chromosome"/>
</dbReference>
<keyword evidence="1" id="KW-0472">Membrane</keyword>
<gene>
    <name evidence="2" type="ORF">mvi_38500</name>
    <name evidence="3" type="ORF">QR79_22985</name>
</gene>
<dbReference type="EMBL" id="AP024145">
    <property type="protein sequence ID" value="BCM85389.1"/>
    <property type="molecule type" value="Genomic_DNA"/>
</dbReference>
<proteinExistence type="predicted"/>
<accession>A0A147FJ29</accession>
<evidence type="ECO:0000313" key="5">
    <source>
        <dbReference type="Proteomes" id="UP000663508"/>
    </source>
</evidence>
<evidence type="ECO:0008006" key="6">
    <source>
        <dbReference type="Google" id="ProtNLM"/>
    </source>
</evidence>
<dbReference type="AlphaFoldDB" id="A0A0J6QZC6"/>
<dbReference type="Proteomes" id="UP000036471">
    <property type="component" value="Unassembled WGS sequence"/>
</dbReference>
<dbReference type="OrthoDB" id="7991866at2"/>
<accession>A0A0J6QZC6</accession>
<name>A0A0J6QZC6_9HYPH</name>
<dbReference type="RefSeq" id="WP_048430026.1">
    <property type="nucleotide sequence ID" value="NZ_AP024145.1"/>
</dbReference>
<sequence>MTSIAFDTLKFARTLRDRAKMSPEQAEGLSDALLEAIQGDIPTKADLKDVEASIEGVKASIEALRTSTRSDMDAVKASQRETELRLEARIESTKSDIIKWVAGLIGFQTLAIIGAVIALARILKP</sequence>
<keyword evidence="1" id="KW-0812">Transmembrane</keyword>
<organism evidence="2 5">
    <name type="scientific">Methylobacterium indicum</name>
    <dbReference type="NCBI Taxonomy" id="1775910"/>
    <lineage>
        <taxon>Bacteria</taxon>
        <taxon>Pseudomonadati</taxon>
        <taxon>Pseudomonadota</taxon>
        <taxon>Alphaproteobacteria</taxon>
        <taxon>Hyphomicrobiales</taxon>
        <taxon>Methylobacteriaceae</taxon>
        <taxon>Methylobacterium</taxon>
    </lineage>
</organism>
<dbReference type="EMBL" id="JTHG01000239">
    <property type="protein sequence ID" value="KMO16478.1"/>
    <property type="molecule type" value="Genomic_DNA"/>
</dbReference>
<keyword evidence="1" id="KW-1133">Transmembrane helix</keyword>
<protein>
    <recommendedName>
        <fullName evidence="6">DUF1640 domain-containing protein</fullName>
    </recommendedName>
</protein>
<evidence type="ECO:0000313" key="3">
    <source>
        <dbReference type="EMBL" id="KMO16478.1"/>
    </source>
</evidence>
<evidence type="ECO:0000313" key="2">
    <source>
        <dbReference type="EMBL" id="BCM85389.1"/>
    </source>
</evidence>
<keyword evidence="4" id="KW-1185">Reference proteome</keyword>
<evidence type="ECO:0000313" key="4">
    <source>
        <dbReference type="Proteomes" id="UP000036471"/>
    </source>
</evidence>
<evidence type="ECO:0000256" key="1">
    <source>
        <dbReference type="SAM" id="Phobius"/>
    </source>
</evidence>
<reference evidence="2" key="2">
    <citation type="submission" date="2020-11" db="EMBL/GenBank/DDBJ databases">
        <title>Complete genome sequence of a novel pathogenic Methylobacterium strain isolated from rice in Vietnam.</title>
        <authorList>
            <person name="Lai K."/>
            <person name="Okazaki S."/>
            <person name="Higashi K."/>
            <person name="Mori H."/>
            <person name="Toyoda A."/>
            <person name="Kurokawa K."/>
        </authorList>
    </citation>
    <scope>NUCLEOTIDE SEQUENCE</scope>
    <source>
        <strain evidence="2">VL1</strain>
    </source>
</reference>
<reference evidence="3 4" key="1">
    <citation type="submission" date="2014-11" db="EMBL/GenBank/DDBJ databases">
        <title>Comparative genomics of Methylobacterium species.</title>
        <authorList>
            <person name="Chaudhry V."/>
            <person name="Patil P.B."/>
        </authorList>
    </citation>
    <scope>NUCLEOTIDE SEQUENCE [LARGE SCALE GENOMIC DNA]</scope>
    <source>
        <strain evidence="3 4">SE3.6</strain>
    </source>
</reference>
<feature type="transmembrane region" description="Helical" evidence="1">
    <location>
        <begin position="100"/>
        <end position="123"/>
    </location>
</feature>